<dbReference type="InterPro" id="IPR013212">
    <property type="entry name" value="Mad3/Bub1_I"/>
</dbReference>
<dbReference type="GO" id="GO:0005634">
    <property type="term" value="C:nucleus"/>
    <property type="evidence" value="ECO:0007669"/>
    <property type="project" value="TreeGrafter"/>
</dbReference>
<dbReference type="Gene3D" id="1.25.40.430">
    <property type="match status" value="1"/>
</dbReference>
<dbReference type="GO" id="GO:0004672">
    <property type="term" value="F:protein kinase activity"/>
    <property type="evidence" value="ECO:0007669"/>
    <property type="project" value="TreeGrafter"/>
</dbReference>
<accession>A0A166WGX5</accession>
<evidence type="ECO:0000259" key="2">
    <source>
        <dbReference type="PROSITE" id="PS51489"/>
    </source>
</evidence>
<organism evidence="3 4">
    <name type="scientific">Athelia psychrophila</name>
    <dbReference type="NCBI Taxonomy" id="1759441"/>
    <lineage>
        <taxon>Eukaryota</taxon>
        <taxon>Fungi</taxon>
        <taxon>Dikarya</taxon>
        <taxon>Basidiomycota</taxon>
        <taxon>Agaricomycotina</taxon>
        <taxon>Agaricomycetes</taxon>
        <taxon>Agaricomycetidae</taxon>
        <taxon>Atheliales</taxon>
        <taxon>Atheliaceae</taxon>
        <taxon>Athelia</taxon>
    </lineage>
</organism>
<dbReference type="PANTHER" id="PTHR14030">
    <property type="entry name" value="MITOTIC CHECKPOINT SERINE/THREONINE-PROTEIN KINASE BUB1"/>
    <property type="match status" value="1"/>
</dbReference>
<dbReference type="PANTHER" id="PTHR14030:SF4">
    <property type="entry name" value="BUB1 KINASE, ISOFORM A-RELATED"/>
    <property type="match status" value="1"/>
</dbReference>
<name>A0A166WGX5_9AGAM</name>
<dbReference type="GO" id="GO:0032991">
    <property type="term" value="C:protein-containing complex"/>
    <property type="evidence" value="ECO:0007669"/>
    <property type="project" value="UniProtKB-ARBA"/>
</dbReference>
<evidence type="ECO:0000313" key="4">
    <source>
        <dbReference type="Proteomes" id="UP000076532"/>
    </source>
</evidence>
<protein>
    <recommendedName>
        <fullName evidence="2">BUB1 N-terminal domain-containing protein</fullName>
    </recommendedName>
</protein>
<dbReference type="Proteomes" id="UP000076532">
    <property type="component" value="Unassembled WGS sequence"/>
</dbReference>
<dbReference type="STRING" id="436010.A0A166WGX5"/>
<dbReference type="GO" id="GO:0007094">
    <property type="term" value="P:mitotic spindle assembly checkpoint signaling"/>
    <property type="evidence" value="ECO:0007669"/>
    <property type="project" value="InterPro"/>
</dbReference>
<dbReference type="AlphaFoldDB" id="A0A166WGX5"/>
<dbReference type="GO" id="GO:0051754">
    <property type="term" value="P:meiotic sister chromatid cohesion, centromeric"/>
    <property type="evidence" value="ECO:0007669"/>
    <property type="project" value="TreeGrafter"/>
</dbReference>
<dbReference type="FunFam" id="1.25.40.430:FF:000003">
    <property type="entry name" value="Checkpoint serine/threonine-protein kinase BUB1"/>
    <property type="match status" value="1"/>
</dbReference>
<dbReference type="EMBL" id="KV417481">
    <property type="protein sequence ID" value="KZP33744.1"/>
    <property type="molecule type" value="Genomic_DNA"/>
</dbReference>
<gene>
    <name evidence="3" type="ORF">FIBSPDRAFT_772622</name>
</gene>
<sequence length="498" mass="53898">MSFTEPEESPIVDCDVLEAAKENIQPLASGRRVTSLSAVLSTPHVQREAHHASVKSRHRINIQLALEDVDDPDSDPLETYCTFVHWTLEAYPQGQSAESGLLELLEEATRVLKDDRGGKWRGELRYLKLWVLYASYVEKPVIVYYFLLANDVGTEHALLYEEYAAVLERDARRLDADEAYTLGIARNAQPTERLKGKHREFQKRMMSAKTPPIPTPSPNSTAIAAPAPLVGKRRVLGQSRVASASSATTHDDVFTVPSVPTTREAPNARLQVFVDPSPVTSSILGEEDQTPYPDIGTRKTRVKENVPEVKKASGTVLRQAGKTKRVASASSAIGGSKIAVFKDPAEGTIPAASKSGFAIFEDPGQAEMYPPTTKPSKSGFAIFADPAGDMPPPPVPAKTPARKPSASGIVPFKDEPIPPTPTAAFTPFRDEPPETPTRANTPSSSSPSGLGLGIPESVMKLKAAKGKGMGVMETSEAEALRRDPLKNYTKEVIGLDEE</sequence>
<reference evidence="3 4" key="1">
    <citation type="journal article" date="2016" name="Mol. Biol. Evol.">
        <title>Comparative Genomics of Early-Diverging Mushroom-Forming Fungi Provides Insights into the Origins of Lignocellulose Decay Capabilities.</title>
        <authorList>
            <person name="Nagy L.G."/>
            <person name="Riley R."/>
            <person name="Tritt A."/>
            <person name="Adam C."/>
            <person name="Daum C."/>
            <person name="Floudas D."/>
            <person name="Sun H."/>
            <person name="Yadav J.S."/>
            <person name="Pangilinan J."/>
            <person name="Larsson K.H."/>
            <person name="Matsuura K."/>
            <person name="Barry K."/>
            <person name="Labutti K."/>
            <person name="Kuo R."/>
            <person name="Ohm R.A."/>
            <person name="Bhattacharya S.S."/>
            <person name="Shirouzu T."/>
            <person name="Yoshinaga Y."/>
            <person name="Martin F.M."/>
            <person name="Grigoriev I.V."/>
            <person name="Hibbett D.S."/>
        </authorList>
    </citation>
    <scope>NUCLEOTIDE SEQUENCE [LARGE SCALE GENOMIC DNA]</scope>
    <source>
        <strain evidence="3 4">CBS 109695</strain>
    </source>
</reference>
<proteinExistence type="predicted"/>
<feature type="domain" description="BUB1 N-terminal" evidence="2">
    <location>
        <begin position="62"/>
        <end position="222"/>
    </location>
</feature>
<evidence type="ECO:0000256" key="1">
    <source>
        <dbReference type="SAM" id="MobiDB-lite"/>
    </source>
</evidence>
<dbReference type="InterPro" id="IPR015661">
    <property type="entry name" value="Bub1/Mad3"/>
</dbReference>
<feature type="region of interest" description="Disordered" evidence="1">
    <location>
        <begin position="368"/>
        <end position="455"/>
    </location>
</feature>
<evidence type="ECO:0000313" key="3">
    <source>
        <dbReference type="EMBL" id="KZP33744.1"/>
    </source>
</evidence>
<dbReference type="PROSITE" id="PS51489">
    <property type="entry name" value="BUB1_N"/>
    <property type="match status" value="1"/>
</dbReference>
<dbReference type="SMART" id="SM00777">
    <property type="entry name" value="Mad3_BUB1_I"/>
    <property type="match status" value="1"/>
</dbReference>
<keyword evidence="4" id="KW-1185">Reference proteome</keyword>
<dbReference type="OrthoDB" id="248495at2759"/>
<dbReference type="Pfam" id="PF08311">
    <property type="entry name" value="Mad3_BUB1_I"/>
    <property type="match status" value="1"/>
</dbReference>